<evidence type="ECO:0000256" key="6">
    <source>
        <dbReference type="PROSITE-ProRule" id="PRU01240"/>
    </source>
</evidence>
<dbReference type="Proteomes" id="UP001521184">
    <property type="component" value="Unassembled WGS sequence"/>
</dbReference>
<keyword evidence="3 8" id="KW-0732">Signal</keyword>
<dbReference type="InterPro" id="IPR015500">
    <property type="entry name" value="Peptidase_S8_subtilisin-rel"/>
</dbReference>
<feature type="active site" description="Charge relay system" evidence="6">
    <location>
        <position position="170"/>
    </location>
</feature>
<dbReference type="Gene3D" id="3.30.70.80">
    <property type="entry name" value="Peptidase S8 propeptide/proteinase inhibitor I9"/>
    <property type="match status" value="1"/>
</dbReference>
<dbReference type="InterPro" id="IPR000209">
    <property type="entry name" value="Peptidase_S8/S53_dom"/>
</dbReference>
<dbReference type="PROSITE" id="PS51892">
    <property type="entry name" value="SUBTILASE"/>
    <property type="match status" value="1"/>
</dbReference>
<protein>
    <submittedName>
        <fullName evidence="11">Uncharacterized protein</fullName>
    </submittedName>
</protein>
<dbReference type="SUPFAM" id="SSF54897">
    <property type="entry name" value="Protease propeptides/inhibitors"/>
    <property type="match status" value="1"/>
</dbReference>
<organism evidence="11 12">
    <name type="scientific">Diplodia intermedia</name>
    <dbReference type="NCBI Taxonomy" id="856260"/>
    <lineage>
        <taxon>Eukaryota</taxon>
        <taxon>Fungi</taxon>
        <taxon>Dikarya</taxon>
        <taxon>Ascomycota</taxon>
        <taxon>Pezizomycotina</taxon>
        <taxon>Dothideomycetes</taxon>
        <taxon>Dothideomycetes incertae sedis</taxon>
        <taxon>Botryosphaeriales</taxon>
        <taxon>Botryosphaeriaceae</taxon>
        <taxon>Diplodia</taxon>
    </lineage>
</organism>
<dbReference type="InterPro" id="IPR034193">
    <property type="entry name" value="PCSK9_ProteinaseK-like"/>
</dbReference>
<keyword evidence="5 6" id="KW-0720">Serine protease</keyword>
<feature type="chain" id="PRO_5046302911" evidence="8">
    <location>
        <begin position="16"/>
        <end position="385"/>
    </location>
</feature>
<evidence type="ECO:0000313" key="12">
    <source>
        <dbReference type="Proteomes" id="UP001521184"/>
    </source>
</evidence>
<dbReference type="InterPro" id="IPR036852">
    <property type="entry name" value="Peptidase_S8/S53_dom_sf"/>
</dbReference>
<feature type="domain" description="Inhibitor I9" evidence="10">
    <location>
        <begin position="31"/>
        <end position="97"/>
    </location>
</feature>
<dbReference type="EMBL" id="JAKEKT020000066">
    <property type="protein sequence ID" value="KAL1639251.1"/>
    <property type="molecule type" value="Genomic_DNA"/>
</dbReference>
<evidence type="ECO:0000259" key="9">
    <source>
        <dbReference type="Pfam" id="PF00082"/>
    </source>
</evidence>
<dbReference type="PANTHER" id="PTHR43806">
    <property type="entry name" value="PEPTIDASE S8"/>
    <property type="match status" value="1"/>
</dbReference>
<dbReference type="InterPro" id="IPR022398">
    <property type="entry name" value="Peptidase_S8_His-AS"/>
</dbReference>
<dbReference type="PROSITE" id="PS00136">
    <property type="entry name" value="SUBTILASE_ASP"/>
    <property type="match status" value="1"/>
</dbReference>
<feature type="domain" description="Peptidase S8/S53" evidence="9">
    <location>
        <begin position="136"/>
        <end position="353"/>
    </location>
</feature>
<dbReference type="SUPFAM" id="SSF52743">
    <property type="entry name" value="Subtilisin-like"/>
    <property type="match status" value="1"/>
</dbReference>
<dbReference type="InterPro" id="IPR037045">
    <property type="entry name" value="S8pro/Inhibitor_I9_sf"/>
</dbReference>
<accession>A0ABR3TI92</accession>
<keyword evidence="4 6" id="KW-0378">Hydrolase</keyword>
<evidence type="ECO:0000256" key="3">
    <source>
        <dbReference type="ARBA" id="ARBA00022729"/>
    </source>
</evidence>
<evidence type="ECO:0000256" key="4">
    <source>
        <dbReference type="ARBA" id="ARBA00022801"/>
    </source>
</evidence>
<dbReference type="PRINTS" id="PR00723">
    <property type="entry name" value="SUBTILISIN"/>
</dbReference>
<feature type="active site" description="Charge relay system" evidence="6">
    <location>
        <position position="138"/>
    </location>
</feature>
<reference evidence="11 12" key="1">
    <citation type="journal article" date="2023" name="Plant Dis.">
        <title>First Report of Diplodia intermedia Causing Canker and Dieback Diseases on Apple Trees in Canada.</title>
        <authorList>
            <person name="Ellouze W."/>
            <person name="Ilyukhin E."/>
            <person name="Sulman M."/>
            <person name="Ali S."/>
        </authorList>
    </citation>
    <scope>NUCLEOTIDE SEQUENCE [LARGE SCALE GENOMIC DNA]</scope>
    <source>
        <strain evidence="11 12">M45-28</strain>
    </source>
</reference>
<sequence>MRFSSLLALLPLVTAAPLLEPRDTADVIPGKYIVVMKEEAEETAFSHVLDMFEDKVDHVYSMGTFRGAAGSLSDALLKTVQNLQSVSYIERNTKVHTAATTQYNATWGLGRLSHREKGSTDYVYDGSAGEGTCSFIIDTGIYTDHPEFEGRATFLEDFSGENKKVDGNGHGTHVAGTVGSKTYGVAKKTSLFAVKVLGADGSGDSSGVLKGIEFAAMNATARQKAGQCTKGSVANMSLGGIYNKAQKDAVKAAIKTGLFMAVAAGNDGLPSLFFSPANEETACTVGATDKNDQLASFSNWGALVDVLAPGVDVVSTWNDGKTNSISGTSMATPHITGLGAYLLGLEQRREPQALCARIQDLSSKKKVTNIKPLTKNYVAFNGISS</sequence>
<feature type="signal peptide" evidence="8">
    <location>
        <begin position="1"/>
        <end position="15"/>
    </location>
</feature>
<proteinExistence type="inferred from homology"/>
<dbReference type="PROSITE" id="PS00137">
    <property type="entry name" value="SUBTILASE_HIS"/>
    <property type="match status" value="1"/>
</dbReference>
<dbReference type="PROSITE" id="PS00138">
    <property type="entry name" value="SUBTILASE_SER"/>
    <property type="match status" value="1"/>
</dbReference>
<dbReference type="Gene3D" id="3.40.50.200">
    <property type="entry name" value="Peptidase S8/S53 domain"/>
    <property type="match status" value="1"/>
</dbReference>
<evidence type="ECO:0000259" key="10">
    <source>
        <dbReference type="Pfam" id="PF05922"/>
    </source>
</evidence>
<dbReference type="PANTHER" id="PTHR43806:SF58">
    <property type="entry name" value="ALKALINE PROTEASE 1-RELATED"/>
    <property type="match status" value="1"/>
</dbReference>
<dbReference type="InterPro" id="IPR050131">
    <property type="entry name" value="Peptidase_S8_subtilisin-like"/>
</dbReference>
<evidence type="ECO:0000256" key="5">
    <source>
        <dbReference type="ARBA" id="ARBA00022825"/>
    </source>
</evidence>
<evidence type="ECO:0000256" key="1">
    <source>
        <dbReference type="ARBA" id="ARBA00011073"/>
    </source>
</evidence>
<dbReference type="Pfam" id="PF05922">
    <property type="entry name" value="Inhibitor_I9"/>
    <property type="match status" value="1"/>
</dbReference>
<comment type="similarity">
    <text evidence="1 6 7">Belongs to the peptidase S8 family.</text>
</comment>
<evidence type="ECO:0000256" key="2">
    <source>
        <dbReference type="ARBA" id="ARBA00022670"/>
    </source>
</evidence>
<feature type="active site" description="Charge relay system" evidence="6">
    <location>
        <position position="329"/>
    </location>
</feature>
<dbReference type="InterPro" id="IPR023828">
    <property type="entry name" value="Peptidase_S8_Ser-AS"/>
</dbReference>
<keyword evidence="2 6" id="KW-0645">Protease</keyword>
<evidence type="ECO:0000256" key="8">
    <source>
        <dbReference type="SAM" id="SignalP"/>
    </source>
</evidence>
<evidence type="ECO:0000313" key="11">
    <source>
        <dbReference type="EMBL" id="KAL1639251.1"/>
    </source>
</evidence>
<comment type="caution">
    <text evidence="11">The sequence shown here is derived from an EMBL/GenBank/DDBJ whole genome shotgun (WGS) entry which is preliminary data.</text>
</comment>
<keyword evidence="12" id="KW-1185">Reference proteome</keyword>
<name>A0ABR3TI92_9PEZI</name>
<dbReference type="CDD" id="cd04077">
    <property type="entry name" value="Peptidases_S8_PCSK9_ProteinaseK_like"/>
    <property type="match status" value="1"/>
</dbReference>
<evidence type="ECO:0000256" key="7">
    <source>
        <dbReference type="RuleBase" id="RU003355"/>
    </source>
</evidence>
<dbReference type="InterPro" id="IPR023827">
    <property type="entry name" value="Peptidase_S8_Asp-AS"/>
</dbReference>
<gene>
    <name evidence="11" type="ORF">SLS58_008093</name>
</gene>
<dbReference type="Pfam" id="PF00082">
    <property type="entry name" value="Peptidase_S8"/>
    <property type="match status" value="1"/>
</dbReference>
<dbReference type="InterPro" id="IPR010259">
    <property type="entry name" value="S8pro/Inhibitor_I9"/>
</dbReference>